<dbReference type="Proteomes" id="UP000818029">
    <property type="component" value="Chromosome A02"/>
</dbReference>
<dbReference type="AlphaFoldDB" id="A0A1U8MB57"/>
<evidence type="ECO:0000313" key="3">
    <source>
        <dbReference type="RefSeq" id="XP_016724076.2"/>
    </source>
</evidence>
<dbReference type="KEGG" id="ghi:107935958"/>
<evidence type="ECO:0000313" key="2">
    <source>
        <dbReference type="Proteomes" id="UP000818029"/>
    </source>
</evidence>
<name>A0A1U8MB57_GOSHI</name>
<dbReference type="PaxDb" id="3635-A0A1U8MB57"/>
<proteinExistence type="predicted"/>
<keyword evidence="1" id="KW-1133">Transmembrane helix</keyword>
<dbReference type="STRING" id="3635.A0A1U8MB57"/>
<dbReference type="GeneID" id="107935958"/>
<feature type="transmembrane region" description="Helical" evidence="1">
    <location>
        <begin position="205"/>
        <end position="226"/>
    </location>
</feature>
<reference evidence="3" key="2">
    <citation type="submission" date="2025-08" db="UniProtKB">
        <authorList>
            <consortium name="RefSeq"/>
        </authorList>
    </citation>
    <scope>IDENTIFICATION</scope>
</reference>
<dbReference type="RefSeq" id="XP_016724076.2">
    <property type="nucleotide sequence ID" value="XM_016868587.2"/>
</dbReference>
<keyword evidence="2" id="KW-1185">Reference proteome</keyword>
<feature type="transmembrane region" description="Helical" evidence="1">
    <location>
        <begin position="140"/>
        <end position="159"/>
    </location>
</feature>
<gene>
    <name evidence="3" type="primary">LOC107935958</name>
</gene>
<evidence type="ECO:0000256" key="1">
    <source>
        <dbReference type="SAM" id="Phobius"/>
    </source>
</evidence>
<reference evidence="2" key="1">
    <citation type="journal article" date="2020" name="Nat. Genet.">
        <title>Genomic diversifications of five Gossypium allopolyploid species and their impact on cotton improvement.</title>
        <authorList>
            <person name="Chen Z.J."/>
            <person name="Sreedasyam A."/>
            <person name="Ando A."/>
            <person name="Song Q."/>
            <person name="De Santiago L.M."/>
            <person name="Hulse-Kemp A.M."/>
            <person name="Ding M."/>
            <person name="Ye W."/>
            <person name="Kirkbride R.C."/>
            <person name="Jenkins J."/>
            <person name="Plott C."/>
            <person name="Lovell J."/>
            <person name="Lin Y.M."/>
            <person name="Vaughn R."/>
            <person name="Liu B."/>
            <person name="Simpson S."/>
            <person name="Scheffler B.E."/>
            <person name="Wen L."/>
            <person name="Saski C.A."/>
            <person name="Grover C.E."/>
            <person name="Hu G."/>
            <person name="Conover J.L."/>
            <person name="Carlson J.W."/>
            <person name="Shu S."/>
            <person name="Boston L.B."/>
            <person name="Williams M."/>
            <person name="Peterson D.G."/>
            <person name="McGee K."/>
            <person name="Jones D.C."/>
            <person name="Wendel J.F."/>
            <person name="Stelly D.M."/>
            <person name="Grimwood J."/>
            <person name="Schmutz J."/>
        </authorList>
    </citation>
    <scope>NUCLEOTIDE SEQUENCE [LARGE SCALE GENOMIC DNA]</scope>
    <source>
        <strain evidence="2">cv. TM-1</strain>
    </source>
</reference>
<sequence length="231" mass="27420">MRFRELKKMQQSWKLNIQARTQIFNFKLKATKILPSGEFHRFSLLLRLHKFILKLRLKSGSTVSISSQQKRSFKSRFLSFLEKIRLRRERKGLTIQHSDVKSVLNRVKQFADRKSNWAGSLVIAILSLPQESISKKDGKGIIIHTCIILLSLYWILYLNRAKNRRFWMVGTAVSWVVFNLGKDYVSEHAWNWIPWSHAHGYTVFWFWFAACRLILALLNIFFSYILKLKEK</sequence>
<keyword evidence="1" id="KW-0812">Transmembrane</keyword>
<organism evidence="2 3">
    <name type="scientific">Gossypium hirsutum</name>
    <name type="common">Upland cotton</name>
    <name type="synonym">Gossypium mexicanum</name>
    <dbReference type="NCBI Taxonomy" id="3635"/>
    <lineage>
        <taxon>Eukaryota</taxon>
        <taxon>Viridiplantae</taxon>
        <taxon>Streptophyta</taxon>
        <taxon>Embryophyta</taxon>
        <taxon>Tracheophyta</taxon>
        <taxon>Spermatophyta</taxon>
        <taxon>Magnoliopsida</taxon>
        <taxon>eudicotyledons</taxon>
        <taxon>Gunneridae</taxon>
        <taxon>Pentapetalae</taxon>
        <taxon>rosids</taxon>
        <taxon>malvids</taxon>
        <taxon>Malvales</taxon>
        <taxon>Malvaceae</taxon>
        <taxon>Malvoideae</taxon>
        <taxon>Gossypium</taxon>
    </lineage>
</organism>
<keyword evidence="1" id="KW-0472">Membrane</keyword>
<protein>
    <submittedName>
        <fullName evidence="3">Uncharacterized protein</fullName>
    </submittedName>
</protein>
<accession>A0A1U8MB57</accession>